<dbReference type="PANTHER" id="PTHR15367:SF2">
    <property type="entry name" value="DNA-DIRECTED RNA POLYMERASE III SUBUNIT"/>
    <property type="match status" value="1"/>
</dbReference>
<accession>T1GG79</accession>
<evidence type="ECO:0000256" key="3">
    <source>
        <dbReference type="ARBA" id="ARBA00023242"/>
    </source>
</evidence>
<dbReference type="GO" id="GO:0006383">
    <property type="term" value="P:transcription by RNA polymerase III"/>
    <property type="evidence" value="ECO:0007669"/>
    <property type="project" value="UniProtKB-UniRule"/>
</dbReference>
<dbReference type="EMBL" id="CAQQ02133858">
    <property type="status" value="NOT_ANNOTATED_CDS"/>
    <property type="molecule type" value="Genomic_DNA"/>
</dbReference>
<dbReference type="EnsemblMetazoa" id="MESCA002389-RA">
    <property type="protein sequence ID" value="MESCA002389-PA"/>
    <property type="gene ID" value="MESCA002389"/>
</dbReference>
<evidence type="ECO:0000313" key="7">
    <source>
        <dbReference type="Proteomes" id="UP000015102"/>
    </source>
</evidence>
<dbReference type="PIRSF" id="PIRSF000777">
    <property type="entry name" value="RNA_polIII_C31"/>
    <property type="match status" value="1"/>
</dbReference>
<feature type="compositionally biased region" description="Polar residues" evidence="5">
    <location>
        <begin position="83"/>
        <end position="94"/>
    </location>
</feature>
<dbReference type="GO" id="GO:0005666">
    <property type="term" value="C:RNA polymerase III complex"/>
    <property type="evidence" value="ECO:0007669"/>
    <property type="project" value="UniProtKB-UniRule"/>
</dbReference>
<name>T1GG79_MEGSC</name>
<evidence type="ECO:0000256" key="1">
    <source>
        <dbReference type="ARBA" id="ARBA00004123"/>
    </source>
</evidence>
<protein>
    <recommendedName>
        <fullName evidence="4">DNA-directed RNA polymerase III subunit</fullName>
    </recommendedName>
</protein>
<sequence length="208" mass="23685">MSGRGGKGTSLTHEQLQALGCLGKDMPAVTSVVPPTFPPLLSKPVQKEITATQDFKILWKEAFLNHMRDSCYFTVPKSEKDSQSYSDEVQSALESTKDKPSAEFPWKLMPNELAPQWKKRKQQGNSQIKKKKVRTENIVAHLKNLEDQDKSDEEQETAIKKSESDDEAEEILEEDEEMDDENDYGENYFDNGEAYNEEDDNLDDGPVY</sequence>
<feature type="compositionally biased region" description="Acidic residues" evidence="5">
    <location>
        <begin position="195"/>
        <end position="208"/>
    </location>
</feature>
<evidence type="ECO:0000256" key="5">
    <source>
        <dbReference type="SAM" id="MobiDB-lite"/>
    </source>
</evidence>
<keyword evidence="7" id="KW-1185">Reference proteome</keyword>
<evidence type="ECO:0000256" key="4">
    <source>
        <dbReference type="PIRNR" id="PIRNR000777"/>
    </source>
</evidence>
<keyword evidence="3 4" id="KW-0539">Nucleus</keyword>
<dbReference type="Pfam" id="PF11705">
    <property type="entry name" value="RNA_pol_3_Rpc31"/>
    <property type="match status" value="1"/>
</dbReference>
<feature type="region of interest" description="Disordered" evidence="5">
    <location>
        <begin position="77"/>
        <end position="208"/>
    </location>
</feature>
<comment type="similarity">
    <text evidence="2 4">Belongs to the eukaryotic RPC7 RNA polymerase subunit family.</text>
</comment>
<evidence type="ECO:0000313" key="6">
    <source>
        <dbReference type="EnsemblMetazoa" id="MESCA002389-PA"/>
    </source>
</evidence>
<reference evidence="6" key="2">
    <citation type="submission" date="2015-06" db="UniProtKB">
        <authorList>
            <consortium name="EnsemblMetazoa"/>
        </authorList>
    </citation>
    <scope>IDENTIFICATION</scope>
</reference>
<feature type="compositionally biased region" description="Basic residues" evidence="5">
    <location>
        <begin position="117"/>
        <end position="133"/>
    </location>
</feature>
<comment type="function">
    <text evidence="4">DNA-dependent RNA polymerase catalyzes the transcription of DNA into RNA using the four ribonucleoside triphosphates as substrates. Specific peripheric component of RNA polymerase III which synthesizes small RNAs, such as 5S rRNA and tRNAs.</text>
</comment>
<feature type="compositionally biased region" description="Acidic residues" evidence="5">
    <location>
        <begin position="164"/>
        <end position="184"/>
    </location>
</feature>
<dbReference type="AlphaFoldDB" id="T1GG79"/>
<reference evidence="7" key="1">
    <citation type="submission" date="2013-02" db="EMBL/GenBank/DDBJ databases">
        <authorList>
            <person name="Hughes D."/>
        </authorList>
    </citation>
    <scope>NUCLEOTIDE SEQUENCE</scope>
    <source>
        <strain>Durham</strain>
        <strain evidence="7">NC isolate 2 -- Noor lab</strain>
    </source>
</reference>
<dbReference type="STRING" id="36166.T1GG79"/>
<organism evidence="6 7">
    <name type="scientific">Megaselia scalaris</name>
    <name type="common">Humpbacked fly</name>
    <name type="synonym">Phora scalaris</name>
    <dbReference type="NCBI Taxonomy" id="36166"/>
    <lineage>
        <taxon>Eukaryota</taxon>
        <taxon>Metazoa</taxon>
        <taxon>Ecdysozoa</taxon>
        <taxon>Arthropoda</taxon>
        <taxon>Hexapoda</taxon>
        <taxon>Insecta</taxon>
        <taxon>Pterygota</taxon>
        <taxon>Neoptera</taxon>
        <taxon>Endopterygota</taxon>
        <taxon>Diptera</taxon>
        <taxon>Brachycera</taxon>
        <taxon>Muscomorpha</taxon>
        <taxon>Platypezoidea</taxon>
        <taxon>Phoridae</taxon>
        <taxon>Megaseliini</taxon>
        <taxon>Megaselia</taxon>
    </lineage>
</organism>
<comment type="subcellular location">
    <subcellularLocation>
        <location evidence="1 4">Nucleus</location>
    </subcellularLocation>
</comment>
<dbReference type="PANTHER" id="PTHR15367">
    <property type="entry name" value="DNA-DIRECTED RNA POLYMERASE III"/>
    <property type="match status" value="1"/>
</dbReference>
<dbReference type="InterPro" id="IPR024661">
    <property type="entry name" value="RNA_pol_III_Rpc31"/>
</dbReference>
<dbReference type="OMA" id="YIVSACQ"/>
<dbReference type="HOGENOM" id="CLU_084309_1_0_1"/>
<dbReference type="Proteomes" id="UP000015102">
    <property type="component" value="Unassembled WGS sequence"/>
</dbReference>
<comment type="subunit">
    <text evidence="4">Component of the RNA polymerase III (Pol III) complex.</text>
</comment>
<evidence type="ECO:0000256" key="2">
    <source>
        <dbReference type="ARBA" id="ARBA00008352"/>
    </source>
</evidence>
<proteinExistence type="inferred from homology"/>